<dbReference type="EMBL" id="AGXI01000014">
    <property type="protein sequence ID" value="EIY37902.1"/>
    <property type="molecule type" value="Genomic_DNA"/>
</dbReference>
<evidence type="ECO:0000313" key="1">
    <source>
        <dbReference type="EMBL" id="EIY37902.1"/>
    </source>
</evidence>
<protein>
    <submittedName>
        <fullName evidence="1">Uncharacterized protein</fullName>
    </submittedName>
</protein>
<accession>I8WJA6</accession>
<dbReference type="Proteomes" id="UP000004019">
    <property type="component" value="Unassembled WGS sequence"/>
</dbReference>
<reference evidence="1 2" key="1">
    <citation type="submission" date="2012-02" db="EMBL/GenBank/DDBJ databases">
        <title>The Genome Sequence of Bacteroides dorei CL03T12C01.</title>
        <authorList>
            <consortium name="The Broad Institute Genome Sequencing Platform"/>
            <person name="Earl A."/>
            <person name="Ward D."/>
            <person name="Feldgarden M."/>
            <person name="Gevers D."/>
            <person name="Zitomersky N.L."/>
            <person name="Coyne M.J."/>
            <person name="Comstock L.E."/>
            <person name="Young S.K."/>
            <person name="Zeng Q."/>
            <person name="Gargeya S."/>
            <person name="Fitzgerald M."/>
            <person name="Haas B."/>
            <person name="Abouelleil A."/>
            <person name="Alvarado L."/>
            <person name="Arachchi H.M."/>
            <person name="Berlin A."/>
            <person name="Chapman S.B."/>
            <person name="Gearin G."/>
            <person name="Goldberg J."/>
            <person name="Griggs A."/>
            <person name="Gujja S."/>
            <person name="Hansen M."/>
            <person name="Heiman D."/>
            <person name="Howarth C."/>
            <person name="Larimer J."/>
            <person name="Lui A."/>
            <person name="MacDonald P.J.P."/>
            <person name="McCowen C."/>
            <person name="Montmayeur A."/>
            <person name="Murphy C."/>
            <person name="Neiman D."/>
            <person name="Pearson M."/>
            <person name="Priest M."/>
            <person name="Roberts A."/>
            <person name="Saif S."/>
            <person name="Shea T."/>
            <person name="Sisk P."/>
            <person name="Stolte C."/>
            <person name="Sykes S."/>
            <person name="Wortman J."/>
            <person name="Nusbaum C."/>
            <person name="Birren B."/>
        </authorList>
    </citation>
    <scope>NUCLEOTIDE SEQUENCE [LARGE SCALE GENOMIC DNA]</scope>
    <source>
        <strain evidence="1 2">CL03T12C01</strain>
    </source>
</reference>
<proteinExistence type="predicted"/>
<gene>
    <name evidence="1" type="ORF">HMPREF1065_02271</name>
</gene>
<sequence>MPNFEAITIWLRNDCNAFPNNSSLPFDLSGVPYISVVSKKYTPYLRHRSIVPLFYTYRQAHRRHDSYPCSPDRRPISSIHSVLMFCIPYHLFHLFLRSVEKAFFFIERTHLFHFLVIQFEIEKWQYSP</sequence>
<evidence type="ECO:0000313" key="2">
    <source>
        <dbReference type="Proteomes" id="UP000004019"/>
    </source>
</evidence>
<dbReference type="HOGENOM" id="CLU_1955174_0_0_10"/>
<dbReference type="AlphaFoldDB" id="I8WJA6"/>
<name>I8WJA6_9BACT</name>
<comment type="caution">
    <text evidence="1">The sequence shown here is derived from an EMBL/GenBank/DDBJ whole genome shotgun (WGS) entry which is preliminary data.</text>
</comment>
<organism evidence="1 2">
    <name type="scientific">Phocaeicola dorei CL03T12C01</name>
    <dbReference type="NCBI Taxonomy" id="997877"/>
    <lineage>
        <taxon>Bacteria</taxon>
        <taxon>Pseudomonadati</taxon>
        <taxon>Bacteroidota</taxon>
        <taxon>Bacteroidia</taxon>
        <taxon>Bacteroidales</taxon>
        <taxon>Bacteroidaceae</taxon>
        <taxon>Phocaeicola</taxon>
    </lineage>
</organism>